<dbReference type="EMBL" id="VOHK01000005">
    <property type="protein sequence ID" value="TWT19106.1"/>
    <property type="molecule type" value="Genomic_DNA"/>
</dbReference>
<dbReference type="InterPro" id="IPR002376">
    <property type="entry name" value="Formyl_transf_N"/>
</dbReference>
<feature type="binding site" evidence="6">
    <location>
        <begin position="49"/>
        <end position="51"/>
    </location>
    <ligand>
        <name>N(1)-(5-phospho-beta-D-ribosyl)glycinamide</name>
        <dbReference type="ChEBI" id="CHEBI:143788"/>
    </ligand>
</feature>
<sequence length="254" mass="26596">MGNRESGVGKRSGLSRARATDGAAASADSRLPIPDSRRLRLAVLASGRGSNLQAILDAVSSGTLDATVAGVFSDKPDALALQRARDAGLHAEALRARGFASRDAFDAAFFARVDSVAPDLVVCAGYMRIIGAAAARALAGRTLNIHPSLLPDFRGLHTHRQALDAGVAEHGASVHFVTAELDGGPVIAQARVPVLPGDDEDTLAARVLEREHPLLVASLRLFAAGRVALHEDRVHIDGRALTEPLQLSCNDTFA</sequence>
<accession>A0A5C5TZB4</accession>
<dbReference type="HAMAP" id="MF_01930">
    <property type="entry name" value="PurN"/>
    <property type="match status" value="1"/>
</dbReference>
<dbReference type="PANTHER" id="PTHR43369:SF2">
    <property type="entry name" value="PHOSPHORIBOSYLGLYCINAMIDE FORMYLTRANSFERASE"/>
    <property type="match status" value="1"/>
</dbReference>
<dbReference type="CDD" id="cd08645">
    <property type="entry name" value="FMT_core_GART"/>
    <property type="match status" value="1"/>
</dbReference>
<feature type="site" description="Raises pKa of active site His" evidence="6">
    <location>
        <position position="182"/>
    </location>
</feature>
<dbReference type="SUPFAM" id="SSF53328">
    <property type="entry name" value="Formyltransferase"/>
    <property type="match status" value="1"/>
</dbReference>
<evidence type="ECO:0000256" key="1">
    <source>
        <dbReference type="ARBA" id="ARBA00005054"/>
    </source>
</evidence>
<dbReference type="GO" id="GO:0004644">
    <property type="term" value="F:phosphoribosylglycinamide formyltransferase activity"/>
    <property type="evidence" value="ECO:0007669"/>
    <property type="project" value="UniProtKB-UniRule"/>
</dbReference>
<dbReference type="OrthoDB" id="9806170at2"/>
<proteinExistence type="inferred from homology"/>
<evidence type="ECO:0000313" key="9">
    <source>
        <dbReference type="EMBL" id="TWT19106.1"/>
    </source>
</evidence>
<name>A0A5C5TZB4_9GAMM</name>
<feature type="binding site" evidence="6">
    <location>
        <position position="102"/>
    </location>
    <ligand>
        <name>(6R)-10-formyltetrahydrofolate</name>
        <dbReference type="ChEBI" id="CHEBI:195366"/>
    </ligand>
</feature>
<comment type="pathway">
    <text evidence="1 6">Purine metabolism; IMP biosynthesis via de novo pathway; N(2)-formyl-N(1)-(5-phospho-D-ribosyl)glycinamide from N(1)-(5-phospho-D-ribosyl)glycinamide (10-formyl THF route): step 1/1.</text>
</comment>
<keyword evidence="10" id="KW-1185">Reference proteome</keyword>
<dbReference type="PROSITE" id="PS00373">
    <property type="entry name" value="GART"/>
    <property type="match status" value="1"/>
</dbReference>
<evidence type="ECO:0000259" key="8">
    <source>
        <dbReference type="Pfam" id="PF00551"/>
    </source>
</evidence>
<comment type="function">
    <text evidence="6">Catalyzes the transfer of a formyl group from 10-formyltetrahydrofolate to 5-phospho-ribosyl-glycinamide (GAR), producing 5-phospho-ribosyl-N-formylglycinamide (FGAR) and tetrahydrofolate.</text>
</comment>
<dbReference type="PANTHER" id="PTHR43369">
    <property type="entry name" value="PHOSPHORIBOSYLGLYCINAMIDE FORMYLTRANSFERASE"/>
    <property type="match status" value="1"/>
</dbReference>
<evidence type="ECO:0000256" key="3">
    <source>
        <dbReference type="ARBA" id="ARBA00022755"/>
    </source>
</evidence>
<dbReference type="GO" id="GO:0005829">
    <property type="term" value="C:cytosol"/>
    <property type="evidence" value="ECO:0007669"/>
    <property type="project" value="TreeGrafter"/>
</dbReference>
<comment type="caution">
    <text evidence="9">The sequence shown here is derived from an EMBL/GenBank/DDBJ whole genome shotgun (WGS) entry which is preliminary data.</text>
</comment>
<dbReference type="InterPro" id="IPR036477">
    <property type="entry name" value="Formyl_transf_N_sf"/>
</dbReference>
<feature type="active site" description="Proton donor" evidence="6">
    <location>
        <position position="146"/>
    </location>
</feature>
<evidence type="ECO:0000256" key="4">
    <source>
        <dbReference type="ARBA" id="ARBA00038440"/>
    </source>
</evidence>
<dbReference type="Gene3D" id="3.40.50.170">
    <property type="entry name" value="Formyl transferase, N-terminal domain"/>
    <property type="match status" value="1"/>
</dbReference>
<reference evidence="9 10" key="1">
    <citation type="journal article" date="2008" name="Int. J. Syst. Evol. Microbiol.">
        <title>Luteimonas marina sp. nov., isolated from seawater.</title>
        <authorList>
            <person name="Baik K.S."/>
            <person name="Park S.C."/>
            <person name="Kim M.S."/>
            <person name="Kim E.M."/>
            <person name="Park C."/>
            <person name="Chun J."/>
            <person name="Seong C.N."/>
        </authorList>
    </citation>
    <scope>NUCLEOTIDE SEQUENCE [LARGE SCALE GENOMIC DNA]</scope>
    <source>
        <strain evidence="9 10">FR1330</strain>
    </source>
</reference>
<evidence type="ECO:0000256" key="2">
    <source>
        <dbReference type="ARBA" id="ARBA00022679"/>
    </source>
</evidence>
<feature type="region of interest" description="Disordered" evidence="7">
    <location>
        <begin position="1"/>
        <end position="29"/>
    </location>
</feature>
<organism evidence="9 10">
    <name type="scientific">Luteimonas marina</name>
    <dbReference type="NCBI Taxonomy" id="488485"/>
    <lineage>
        <taxon>Bacteria</taxon>
        <taxon>Pseudomonadati</taxon>
        <taxon>Pseudomonadota</taxon>
        <taxon>Gammaproteobacteria</taxon>
        <taxon>Lysobacterales</taxon>
        <taxon>Lysobacteraceae</taxon>
        <taxon>Luteimonas</taxon>
    </lineage>
</organism>
<dbReference type="InterPro" id="IPR004607">
    <property type="entry name" value="GART"/>
</dbReference>
<feature type="domain" description="Formyl transferase N-terminal" evidence="8">
    <location>
        <begin position="40"/>
        <end position="217"/>
    </location>
</feature>
<protein>
    <recommendedName>
        <fullName evidence="6">Phosphoribosylglycinamide formyltransferase</fullName>
        <ecNumber evidence="6">2.1.2.2</ecNumber>
    </recommendedName>
    <alternativeName>
        <fullName evidence="6">5'-phosphoribosylglycinamide transformylase</fullName>
    </alternativeName>
    <alternativeName>
        <fullName evidence="6">GAR transformylase</fullName>
        <shortName evidence="6">GART</shortName>
    </alternativeName>
</protein>
<dbReference type="GO" id="GO:0006189">
    <property type="term" value="P:'de novo' IMP biosynthetic process"/>
    <property type="evidence" value="ECO:0007669"/>
    <property type="project" value="UniProtKB-UniRule"/>
</dbReference>
<gene>
    <name evidence="6" type="primary">purN</name>
    <name evidence="9" type="ORF">FQY83_12115</name>
</gene>
<dbReference type="Proteomes" id="UP000319980">
    <property type="component" value="Unassembled WGS sequence"/>
</dbReference>
<dbReference type="NCBIfam" id="TIGR00639">
    <property type="entry name" value="PurN"/>
    <property type="match status" value="1"/>
</dbReference>
<dbReference type="UniPathway" id="UPA00074">
    <property type="reaction ID" value="UER00126"/>
</dbReference>
<keyword evidence="3 6" id="KW-0658">Purine biosynthesis</keyword>
<dbReference type="AlphaFoldDB" id="A0A5C5TZB4"/>
<evidence type="ECO:0000256" key="6">
    <source>
        <dbReference type="HAMAP-Rule" id="MF_01930"/>
    </source>
</evidence>
<feature type="compositionally biased region" description="Low complexity" evidence="7">
    <location>
        <begin position="15"/>
        <end position="29"/>
    </location>
</feature>
<feature type="binding site" evidence="6">
    <location>
        <begin position="127"/>
        <end position="130"/>
    </location>
    <ligand>
        <name>(6R)-10-formyltetrahydrofolate</name>
        <dbReference type="ChEBI" id="CHEBI:195366"/>
    </ligand>
</feature>
<dbReference type="Pfam" id="PF00551">
    <property type="entry name" value="Formyl_trans_N"/>
    <property type="match status" value="1"/>
</dbReference>
<keyword evidence="2 6" id="KW-0808">Transferase</keyword>
<evidence type="ECO:0000313" key="10">
    <source>
        <dbReference type="Proteomes" id="UP000319980"/>
    </source>
</evidence>
<comment type="catalytic activity">
    <reaction evidence="5 6">
        <text>N(1)-(5-phospho-beta-D-ribosyl)glycinamide + (6R)-10-formyltetrahydrofolate = N(2)-formyl-N(1)-(5-phospho-beta-D-ribosyl)glycinamide + (6S)-5,6,7,8-tetrahydrofolate + H(+)</text>
        <dbReference type="Rhea" id="RHEA:15053"/>
        <dbReference type="ChEBI" id="CHEBI:15378"/>
        <dbReference type="ChEBI" id="CHEBI:57453"/>
        <dbReference type="ChEBI" id="CHEBI:143788"/>
        <dbReference type="ChEBI" id="CHEBI:147286"/>
        <dbReference type="ChEBI" id="CHEBI:195366"/>
        <dbReference type="EC" id="2.1.2.2"/>
    </reaction>
</comment>
<evidence type="ECO:0000256" key="7">
    <source>
        <dbReference type="SAM" id="MobiDB-lite"/>
    </source>
</evidence>
<dbReference type="InterPro" id="IPR001555">
    <property type="entry name" value="GART_AS"/>
</dbReference>
<comment type="similarity">
    <text evidence="4 6">Belongs to the GART family.</text>
</comment>
<dbReference type="EC" id="2.1.2.2" evidence="6"/>
<feature type="binding site" evidence="6">
    <location>
        <position position="144"/>
    </location>
    <ligand>
        <name>(6R)-10-formyltetrahydrofolate</name>
        <dbReference type="ChEBI" id="CHEBI:195366"/>
    </ligand>
</feature>
<evidence type="ECO:0000256" key="5">
    <source>
        <dbReference type="ARBA" id="ARBA00047664"/>
    </source>
</evidence>